<dbReference type="PaxDb" id="522772-Dacet_2318"/>
<evidence type="ECO:0000313" key="2">
    <source>
        <dbReference type="EMBL" id="ADD69080.1"/>
    </source>
</evidence>
<accession>D4H357</accession>
<reference evidence="2 3" key="1">
    <citation type="journal article" date="2010" name="Stand. Genomic Sci.">
        <title>Complete genome sequence of Denitrovibrio acetiphilus type strain (N2460).</title>
        <authorList>
            <person name="Kiss H."/>
            <person name="Lang E."/>
            <person name="Lapidus A."/>
            <person name="Copeland A."/>
            <person name="Nolan M."/>
            <person name="Glavina Del Rio T."/>
            <person name="Chen F."/>
            <person name="Lucas S."/>
            <person name="Tice H."/>
            <person name="Cheng J.F."/>
            <person name="Han C."/>
            <person name="Goodwin L."/>
            <person name="Pitluck S."/>
            <person name="Liolios K."/>
            <person name="Pati A."/>
            <person name="Ivanova N."/>
            <person name="Mavromatis K."/>
            <person name="Chen A."/>
            <person name="Palaniappan K."/>
            <person name="Land M."/>
            <person name="Hauser L."/>
            <person name="Chang Y.J."/>
            <person name="Jeffries C.D."/>
            <person name="Detter J.C."/>
            <person name="Brettin T."/>
            <person name="Spring S."/>
            <person name="Rohde M."/>
            <person name="Goker M."/>
            <person name="Woyke T."/>
            <person name="Bristow J."/>
            <person name="Eisen J.A."/>
            <person name="Markowitz V."/>
            <person name="Hugenholtz P."/>
            <person name="Kyrpides N.C."/>
            <person name="Klenk H.P."/>
        </authorList>
    </citation>
    <scope>NUCLEOTIDE SEQUENCE [LARGE SCALE GENOMIC DNA]</scope>
    <source>
        <strain evidence="3">DSM 12809 / NBRC 114555 / N2460</strain>
    </source>
</reference>
<dbReference type="NCBIfam" id="TIGR00229">
    <property type="entry name" value="sensory_box"/>
    <property type="match status" value="1"/>
</dbReference>
<dbReference type="RefSeq" id="WP_013011582.1">
    <property type="nucleotide sequence ID" value="NC_013943.1"/>
</dbReference>
<dbReference type="EMBL" id="CP001968">
    <property type="protein sequence ID" value="ADD69080.1"/>
    <property type="molecule type" value="Genomic_DNA"/>
</dbReference>
<dbReference type="InterPro" id="IPR035965">
    <property type="entry name" value="PAS-like_dom_sf"/>
</dbReference>
<evidence type="ECO:0000259" key="1">
    <source>
        <dbReference type="PROSITE" id="PS50112"/>
    </source>
</evidence>
<name>D4H357_DENA2</name>
<dbReference type="HOGENOM" id="CLU_2205755_0_0_0"/>
<dbReference type="CDD" id="cd00130">
    <property type="entry name" value="PAS"/>
    <property type="match status" value="1"/>
</dbReference>
<dbReference type="InterPro" id="IPR000014">
    <property type="entry name" value="PAS"/>
</dbReference>
<proteinExistence type="predicted"/>
<gene>
    <name evidence="2" type="ordered locus">Dacet_2318</name>
</gene>
<evidence type="ECO:0000313" key="3">
    <source>
        <dbReference type="Proteomes" id="UP000002012"/>
    </source>
</evidence>
<keyword evidence="3" id="KW-1185">Reference proteome</keyword>
<dbReference type="eggNOG" id="COG3829">
    <property type="taxonomic scope" value="Bacteria"/>
</dbReference>
<dbReference type="OrthoDB" id="9813151at2"/>
<dbReference type="InterPro" id="IPR013767">
    <property type="entry name" value="PAS_fold"/>
</dbReference>
<sequence>MDDICGAMVQMNDKGIITAWNDSAENILGYTADEVLGTDGIQKIFINNEKDNILNVVETGEVYYSFDSHVLNKAGEVQPVALVTSPLTDSAGSISGITVLISNILLL</sequence>
<feature type="domain" description="PAS" evidence="1">
    <location>
        <begin position="1"/>
        <end position="58"/>
    </location>
</feature>
<dbReference type="Proteomes" id="UP000002012">
    <property type="component" value="Chromosome"/>
</dbReference>
<dbReference type="SUPFAM" id="SSF55785">
    <property type="entry name" value="PYP-like sensor domain (PAS domain)"/>
    <property type="match status" value="1"/>
</dbReference>
<dbReference type="Gene3D" id="3.30.450.20">
    <property type="entry name" value="PAS domain"/>
    <property type="match status" value="1"/>
</dbReference>
<dbReference type="InParanoid" id="D4H357"/>
<dbReference type="AlphaFoldDB" id="D4H357"/>
<dbReference type="STRING" id="522772.Dacet_2318"/>
<dbReference type="Pfam" id="PF00989">
    <property type="entry name" value="PAS"/>
    <property type="match status" value="1"/>
</dbReference>
<dbReference type="PROSITE" id="PS50112">
    <property type="entry name" value="PAS"/>
    <property type="match status" value="1"/>
</dbReference>
<dbReference type="KEGG" id="dap:Dacet_2318"/>
<organism evidence="2 3">
    <name type="scientific">Denitrovibrio acetiphilus (strain DSM 12809 / NBRC 114555 / N2460)</name>
    <dbReference type="NCBI Taxonomy" id="522772"/>
    <lineage>
        <taxon>Bacteria</taxon>
        <taxon>Pseudomonadati</taxon>
        <taxon>Deferribacterota</taxon>
        <taxon>Deferribacteres</taxon>
        <taxon>Deferribacterales</taxon>
        <taxon>Geovibrionaceae</taxon>
        <taxon>Denitrovibrio</taxon>
    </lineage>
</organism>
<protein>
    <submittedName>
        <fullName evidence="2">Putative PAS/PAC sensor protein</fullName>
    </submittedName>
</protein>